<evidence type="ECO:0000256" key="12">
    <source>
        <dbReference type="ARBA" id="ARBA00022807"/>
    </source>
</evidence>
<comment type="caution">
    <text evidence="21">The sequence shown here is derived from an EMBL/GenBank/DDBJ whole genome shotgun (WGS) entry which is preliminary data.</text>
</comment>
<dbReference type="AlphaFoldDB" id="A0AAV6FGJ1"/>
<dbReference type="CDD" id="cd20500">
    <property type="entry name" value="Peptidase_C80"/>
    <property type="match status" value="1"/>
</dbReference>
<keyword evidence="6" id="KW-0800">Toxin</keyword>
<keyword evidence="16" id="KW-0843">Virulence</keyword>
<evidence type="ECO:0000259" key="20">
    <source>
        <dbReference type="Pfam" id="PF11713"/>
    </source>
</evidence>
<protein>
    <recommendedName>
        <fullName evidence="20">Peptidase C80 domain-containing protein</fullName>
    </recommendedName>
</protein>
<dbReference type="Gene3D" id="3.40.50.11050">
    <property type="match status" value="1"/>
</dbReference>
<evidence type="ECO:0000256" key="10">
    <source>
        <dbReference type="ARBA" id="ARBA00022737"/>
    </source>
</evidence>
<keyword evidence="5" id="KW-0964">Secreted</keyword>
<evidence type="ECO:0000256" key="19">
    <source>
        <dbReference type="SAM" id="SignalP"/>
    </source>
</evidence>
<keyword evidence="17" id="KW-0446">Lipid-binding</keyword>
<feature type="signal peptide" evidence="19">
    <location>
        <begin position="1"/>
        <end position="25"/>
    </location>
</feature>
<evidence type="ECO:0000256" key="6">
    <source>
        <dbReference type="ARBA" id="ARBA00022656"/>
    </source>
</evidence>
<keyword evidence="18" id="KW-0472">Membrane</keyword>
<keyword evidence="19" id="KW-0732">Signal</keyword>
<evidence type="ECO:0000256" key="9">
    <source>
        <dbReference type="ARBA" id="ARBA00022723"/>
    </source>
</evidence>
<proteinExistence type="predicted"/>
<dbReference type="GO" id="GO:0006508">
    <property type="term" value="P:proteolysis"/>
    <property type="evidence" value="ECO:0007669"/>
    <property type="project" value="UniProtKB-KW"/>
</dbReference>
<feature type="chain" id="PRO_5044023120" description="Peptidase C80 domain-containing protein" evidence="19">
    <location>
        <begin position="26"/>
        <end position="359"/>
    </location>
</feature>
<evidence type="ECO:0000256" key="2">
    <source>
        <dbReference type="ARBA" id="ARBA00004340"/>
    </source>
</evidence>
<evidence type="ECO:0000256" key="7">
    <source>
        <dbReference type="ARBA" id="ARBA00022670"/>
    </source>
</evidence>
<evidence type="ECO:0000256" key="5">
    <source>
        <dbReference type="ARBA" id="ARBA00022525"/>
    </source>
</evidence>
<keyword evidence="11" id="KW-0378">Hydrolase</keyword>
<organism evidence="21 22">
    <name type="scientific">Alosa alosa</name>
    <name type="common">allis shad</name>
    <dbReference type="NCBI Taxonomy" id="278164"/>
    <lineage>
        <taxon>Eukaryota</taxon>
        <taxon>Metazoa</taxon>
        <taxon>Chordata</taxon>
        <taxon>Craniata</taxon>
        <taxon>Vertebrata</taxon>
        <taxon>Euteleostomi</taxon>
        <taxon>Actinopterygii</taxon>
        <taxon>Neopterygii</taxon>
        <taxon>Teleostei</taxon>
        <taxon>Clupei</taxon>
        <taxon>Clupeiformes</taxon>
        <taxon>Clupeoidei</taxon>
        <taxon>Clupeidae</taxon>
        <taxon>Alosa</taxon>
    </lineage>
</organism>
<evidence type="ECO:0000256" key="15">
    <source>
        <dbReference type="ARBA" id="ARBA00022870"/>
    </source>
</evidence>
<evidence type="ECO:0000313" key="22">
    <source>
        <dbReference type="Proteomes" id="UP000823561"/>
    </source>
</evidence>
<evidence type="ECO:0000256" key="3">
    <source>
        <dbReference type="ARBA" id="ARBA00004551"/>
    </source>
</evidence>
<keyword evidence="10" id="KW-0677">Repeat</keyword>
<dbReference type="GO" id="GO:0008234">
    <property type="term" value="F:cysteine-type peptidase activity"/>
    <property type="evidence" value="ECO:0007669"/>
    <property type="project" value="UniProtKB-KW"/>
</dbReference>
<keyword evidence="7" id="KW-0645">Protease</keyword>
<evidence type="ECO:0000256" key="8">
    <source>
        <dbReference type="ARBA" id="ARBA00022679"/>
    </source>
</evidence>
<evidence type="ECO:0000313" key="21">
    <source>
        <dbReference type="EMBL" id="KAG5261919.1"/>
    </source>
</evidence>
<feature type="domain" description="Peptidase C80" evidence="20">
    <location>
        <begin position="167"/>
        <end position="268"/>
    </location>
</feature>
<reference evidence="21" key="1">
    <citation type="submission" date="2020-10" db="EMBL/GenBank/DDBJ databases">
        <title>Chromosome-scale genome assembly of the Allis shad, Alosa alosa.</title>
        <authorList>
            <person name="Margot Z."/>
            <person name="Christophe K."/>
            <person name="Cabau C."/>
            <person name="Louis A."/>
            <person name="Berthelot C."/>
            <person name="Parey E."/>
            <person name="Roest Crollius H."/>
            <person name="Montfort J."/>
            <person name="Robinson-Rechavi M."/>
            <person name="Bucao C."/>
            <person name="Bouchez O."/>
            <person name="Gislard M."/>
            <person name="Lluch J."/>
            <person name="Milhes M."/>
            <person name="Lampietro C."/>
            <person name="Lopez Roques C."/>
            <person name="Donnadieu C."/>
            <person name="Braasch I."/>
            <person name="Desvignes T."/>
            <person name="Postlethwait J."/>
            <person name="Bobe J."/>
            <person name="Guiguen Y."/>
        </authorList>
    </citation>
    <scope>NUCLEOTIDE SEQUENCE</scope>
    <source>
        <strain evidence="21">M-15738</strain>
        <tissue evidence="21">Blood</tissue>
    </source>
</reference>
<dbReference type="GO" id="GO:0046872">
    <property type="term" value="F:metal ion binding"/>
    <property type="evidence" value="ECO:0007669"/>
    <property type="project" value="UniProtKB-KW"/>
</dbReference>
<keyword evidence="9" id="KW-0479">Metal-binding</keyword>
<dbReference type="GO" id="GO:0008289">
    <property type="term" value="F:lipid binding"/>
    <property type="evidence" value="ECO:0007669"/>
    <property type="project" value="UniProtKB-KW"/>
</dbReference>
<evidence type="ECO:0000256" key="16">
    <source>
        <dbReference type="ARBA" id="ARBA00023026"/>
    </source>
</evidence>
<evidence type="ECO:0000256" key="1">
    <source>
        <dbReference type="ARBA" id="ARBA00001946"/>
    </source>
</evidence>
<dbReference type="EMBL" id="JADWDJ010000023">
    <property type="protein sequence ID" value="KAG5261919.1"/>
    <property type="molecule type" value="Genomic_DNA"/>
</dbReference>
<evidence type="ECO:0000256" key="18">
    <source>
        <dbReference type="ARBA" id="ARBA00023136"/>
    </source>
</evidence>
<sequence>MGGQTERAQVLWLLLFVSLVCKTVEFELSDEDWEDLPASLVSLHRLRGLHDQITHEAKPDTHLPLFRAAMFQRSYGPAIRQLSDSESVPQDKNTEEDIFEVLKDCQDLPQCLLQKEQDFKGFLVHVEGQKLQDSLLSASEWSYNYRNKVLLLMDEKAETLQRAEDEYQEDPLNSMKDSRLVLVGHGKKGSDKETRLAGYQAEEVGEIVSRMKRLGGEIKTISVVACEVGSDESFITKLLNELHARSVHTELHLRSSVLQVSQSGEKVTLEITPSGLEVMRHKDDSKKVIAWRREDGKTTIKSLSNSKGKEVFQMRKTFWVAVSNKTPQLNQRDLSIKMYASPRLMSWRNWHGPFLEIEM</sequence>
<keyword evidence="14" id="KW-0460">Magnesium</keyword>
<evidence type="ECO:0000256" key="14">
    <source>
        <dbReference type="ARBA" id="ARBA00022842"/>
    </source>
</evidence>
<comment type="cofactor">
    <cofactor evidence="1">
        <name>Mg(2+)</name>
        <dbReference type="ChEBI" id="CHEBI:18420"/>
    </cofactor>
</comment>
<dbReference type="GO" id="GO:0005576">
    <property type="term" value="C:extracellular region"/>
    <property type="evidence" value="ECO:0007669"/>
    <property type="project" value="UniProtKB-SubCell"/>
</dbReference>
<dbReference type="InterPro" id="IPR020974">
    <property type="entry name" value="CPD_dom"/>
</dbReference>
<accession>A0AAV6FGJ1</accession>
<keyword evidence="12" id="KW-0788">Thiol protease</keyword>
<dbReference type="GO" id="GO:0016740">
    <property type="term" value="F:transferase activity"/>
    <property type="evidence" value="ECO:0007669"/>
    <property type="project" value="UniProtKB-KW"/>
</dbReference>
<dbReference type="Proteomes" id="UP000823561">
    <property type="component" value="Chromosome 23"/>
</dbReference>
<dbReference type="Pfam" id="PF11713">
    <property type="entry name" value="Peptidase_C80"/>
    <property type="match status" value="1"/>
</dbReference>
<gene>
    <name evidence="21" type="ORF">AALO_G00290060</name>
</gene>
<evidence type="ECO:0000256" key="13">
    <source>
        <dbReference type="ARBA" id="ARBA00022813"/>
    </source>
</evidence>
<keyword evidence="8" id="KW-0808">Transferase</keyword>
<dbReference type="GO" id="GO:0090729">
    <property type="term" value="F:toxin activity"/>
    <property type="evidence" value="ECO:0007669"/>
    <property type="project" value="UniProtKB-KW"/>
</dbReference>
<keyword evidence="22" id="KW-1185">Reference proteome</keyword>
<keyword evidence="15" id="KW-1043">Host membrane</keyword>
<evidence type="ECO:0000256" key="4">
    <source>
        <dbReference type="ARBA" id="ARBA00004613"/>
    </source>
</evidence>
<name>A0AAV6FGJ1_9TELE</name>
<evidence type="ECO:0000256" key="17">
    <source>
        <dbReference type="ARBA" id="ARBA00023121"/>
    </source>
</evidence>
<dbReference type="InterPro" id="IPR038383">
    <property type="entry name" value="CPD_dom_sf"/>
</dbReference>
<dbReference type="GO" id="GO:0043657">
    <property type="term" value="C:host cell"/>
    <property type="evidence" value="ECO:0007669"/>
    <property type="project" value="UniProtKB-SubCell"/>
</dbReference>
<evidence type="ECO:0000256" key="11">
    <source>
        <dbReference type="ARBA" id="ARBA00022801"/>
    </source>
</evidence>
<comment type="subcellular location">
    <subcellularLocation>
        <location evidence="2">Host cell</location>
    </subcellularLocation>
    <subcellularLocation>
        <location evidence="3">Host membrane</location>
    </subcellularLocation>
    <subcellularLocation>
        <location evidence="4">Secreted</location>
    </subcellularLocation>
</comment>
<keyword evidence="13" id="KW-0068">Autocatalytic cleavage</keyword>